<evidence type="ECO:0000313" key="3">
    <source>
        <dbReference type="EMBL" id="GAA2072137.1"/>
    </source>
</evidence>
<evidence type="ECO:0000256" key="2">
    <source>
        <dbReference type="SAM" id="Phobius"/>
    </source>
</evidence>
<protein>
    <recommendedName>
        <fullName evidence="5">WD40 repeat domain-containing protein</fullName>
    </recommendedName>
</protein>
<dbReference type="InterPro" id="IPR015943">
    <property type="entry name" value="WD40/YVTN_repeat-like_dom_sf"/>
</dbReference>
<gene>
    <name evidence="3" type="ORF">GCM10009821_07720</name>
</gene>
<dbReference type="EMBL" id="BAAAPY010000001">
    <property type="protein sequence ID" value="GAA2072137.1"/>
    <property type="molecule type" value="Genomic_DNA"/>
</dbReference>
<sequence length="344" mass="36549">MNPRRRRLLIPGLLVVLLVVVAVVSFSRGAWAVEAVPDVEPLGVVDDARITESSGLALSTDDPDLAYTVNDSGNTDAVYAVELSSGAIVGVTTISGTDWVDTEALALHDGTLWVADVGDNAGVRDEVTLYSLDEPGRGDSTVAPRRHRLQHPGGPVDVESLAVDPTSGRMLLVTKQLLEGSLLALAPDPPVEEVTTLDEVGISTLSLATDAAWTPDGRHLVVRNYGEAQVLDPDSGDVVTTFALPEQEQGETLAVAADGGSIVIGTEGRPAPLLRVALDLPEQQPGRGALENTSATEPTPGIPDEEIGRRWLTPVLSLVALGVLALVTVWMERSPRRRTKRRRR</sequence>
<feature type="transmembrane region" description="Helical" evidence="2">
    <location>
        <begin position="311"/>
        <end position="331"/>
    </location>
</feature>
<feature type="region of interest" description="Disordered" evidence="1">
    <location>
        <begin position="284"/>
        <end position="304"/>
    </location>
</feature>
<accession>A0ABN2VTK9</accession>
<comment type="caution">
    <text evidence="3">The sequence shown here is derived from an EMBL/GenBank/DDBJ whole genome shotgun (WGS) entry which is preliminary data.</text>
</comment>
<proteinExistence type="predicted"/>
<keyword evidence="2" id="KW-0812">Transmembrane</keyword>
<dbReference type="SUPFAM" id="SSF50969">
    <property type="entry name" value="YVTN repeat-like/Quinoprotein amine dehydrogenase"/>
    <property type="match status" value="1"/>
</dbReference>
<keyword evidence="2" id="KW-1133">Transmembrane helix</keyword>
<dbReference type="Gene3D" id="2.130.10.10">
    <property type="entry name" value="YVTN repeat-like/Quinoprotein amine dehydrogenase"/>
    <property type="match status" value="1"/>
</dbReference>
<dbReference type="Proteomes" id="UP001501480">
    <property type="component" value="Unassembled WGS sequence"/>
</dbReference>
<dbReference type="InterPro" id="IPR011044">
    <property type="entry name" value="Quino_amine_DH_bsu"/>
</dbReference>
<organism evidence="3 4">
    <name type="scientific">Aeromicrobium halocynthiae</name>
    <dbReference type="NCBI Taxonomy" id="560557"/>
    <lineage>
        <taxon>Bacteria</taxon>
        <taxon>Bacillati</taxon>
        <taxon>Actinomycetota</taxon>
        <taxon>Actinomycetes</taxon>
        <taxon>Propionibacteriales</taxon>
        <taxon>Nocardioidaceae</taxon>
        <taxon>Aeromicrobium</taxon>
    </lineage>
</organism>
<evidence type="ECO:0000256" key="1">
    <source>
        <dbReference type="SAM" id="MobiDB-lite"/>
    </source>
</evidence>
<keyword evidence="2" id="KW-0472">Membrane</keyword>
<evidence type="ECO:0000313" key="4">
    <source>
        <dbReference type="Proteomes" id="UP001501480"/>
    </source>
</evidence>
<keyword evidence="4" id="KW-1185">Reference proteome</keyword>
<name>A0ABN2VTK9_9ACTN</name>
<reference evidence="3 4" key="1">
    <citation type="journal article" date="2019" name="Int. J. Syst. Evol. Microbiol.">
        <title>The Global Catalogue of Microorganisms (GCM) 10K type strain sequencing project: providing services to taxonomists for standard genome sequencing and annotation.</title>
        <authorList>
            <consortium name="The Broad Institute Genomics Platform"/>
            <consortium name="The Broad Institute Genome Sequencing Center for Infectious Disease"/>
            <person name="Wu L."/>
            <person name="Ma J."/>
        </authorList>
    </citation>
    <scope>NUCLEOTIDE SEQUENCE [LARGE SCALE GENOMIC DNA]</scope>
    <source>
        <strain evidence="3 4">JCM 15749</strain>
    </source>
</reference>
<dbReference type="RefSeq" id="WP_344324562.1">
    <property type="nucleotide sequence ID" value="NZ_BAAAPY010000001.1"/>
</dbReference>
<evidence type="ECO:0008006" key="5">
    <source>
        <dbReference type="Google" id="ProtNLM"/>
    </source>
</evidence>